<dbReference type="SUPFAM" id="SSF103473">
    <property type="entry name" value="MFS general substrate transporter"/>
    <property type="match status" value="1"/>
</dbReference>
<dbReference type="Proteomes" id="UP000651050">
    <property type="component" value="Unassembled WGS sequence"/>
</dbReference>
<reference evidence="2" key="1">
    <citation type="submission" date="2020-11" db="EMBL/GenBank/DDBJ databases">
        <title>Bacterial whole genome sequence for Caenimonas sp. DR4.4.</title>
        <authorList>
            <person name="Le V."/>
            <person name="Ko S.-R."/>
            <person name="Ahn C.-Y."/>
            <person name="Oh H.-M."/>
        </authorList>
    </citation>
    <scope>NUCLEOTIDE SEQUENCE</scope>
    <source>
        <strain evidence="2">DR4.4</strain>
    </source>
</reference>
<feature type="transmembrane region" description="Helical" evidence="1">
    <location>
        <begin position="77"/>
        <end position="97"/>
    </location>
</feature>
<dbReference type="RefSeq" id="WP_196986983.1">
    <property type="nucleotide sequence ID" value="NZ_JADWYS010000001.1"/>
</dbReference>
<dbReference type="Gene3D" id="1.20.1250.20">
    <property type="entry name" value="MFS general substrate transporter like domains"/>
    <property type="match status" value="1"/>
</dbReference>
<keyword evidence="1" id="KW-0472">Membrane</keyword>
<feature type="transmembrane region" description="Helical" evidence="1">
    <location>
        <begin position="300"/>
        <end position="320"/>
    </location>
</feature>
<dbReference type="InterPro" id="IPR036259">
    <property type="entry name" value="MFS_trans_sf"/>
</dbReference>
<dbReference type="EMBL" id="JADWYS010000001">
    <property type="protein sequence ID" value="MBG9389171.1"/>
    <property type="molecule type" value="Genomic_DNA"/>
</dbReference>
<name>A0A931H5X4_9BURK</name>
<evidence type="ECO:0000313" key="2">
    <source>
        <dbReference type="EMBL" id="MBG9389171.1"/>
    </source>
</evidence>
<dbReference type="Pfam" id="PF06779">
    <property type="entry name" value="MFS_4"/>
    <property type="match status" value="1"/>
</dbReference>
<feature type="transmembrane region" description="Helical" evidence="1">
    <location>
        <begin position="40"/>
        <end position="65"/>
    </location>
</feature>
<dbReference type="PANTHER" id="PTHR23537:SF1">
    <property type="entry name" value="SUGAR TRANSPORTER"/>
    <property type="match status" value="1"/>
</dbReference>
<keyword evidence="1" id="KW-1133">Transmembrane helix</keyword>
<feature type="transmembrane region" description="Helical" evidence="1">
    <location>
        <begin position="367"/>
        <end position="386"/>
    </location>
</feature>
<feature type="transmembrane region" description="Helical" evidence="1">
    <location>
        <begin position="168"/>
        <end position="189"/>
    </location>
</feature>
<evidence type="ECO:0000256" key="1">
    <source>
        <dbReference type="SAM" id="Phobius"/>
    </source>
</evidence>
<feature type="transmembrane region" description="Helical" evidence="1">
    <location>
        <begin position="12"/>
        <end position="34"/>
    </location>
</feature>
<feature type="transmembrane region" description="Helical" evidence="1">
    <location>
        <begin position="142"/>
        <end position="162"/>
    </location>
</feature>
<feature type="transmembrane region" description="Helical" evidence="1">
    <location>
        <begin position="109"/>
        <end position="130"/>
    </location>
</feature>
<feature type="transmembrane region" description="Helical" evidence="1">
    <location>
        <begin position="216"/>
        <end position="237"/>
    </location>
</feature>
<accession>A0A931H5X4</accession>
<feature type="transmembrane region" description="Helical" evidence="1">
    <location>
        <begin position="275"/>
        <end position="294"/>
    </location>
</feature>
<dbReference type="PANTHER" id="PTHR23537">
    <property type="match status" value="1"/>
</dbReference>
<comment type="caution">
    <text evidence="2">The sequence shown here is derived from an EMBL/GenBank/DDBJ whole genome shotgun (WGS) entry which is preliminary data.</text>
</comment>
<protein>
    <submittedName>
        <fullName evidence="2">YbfB/YjiJ family MFS transporter</fullName>
    </submittedName>
</protein>
<dbReference type="GO" id="GO:0005886">
    <property type="term" value="C:plasma membrane"/>
    <property type="evidence" value="ECO:0007669"/>
    <property type="project" value="TreeGrafter"/>
</dbReference>
<sequence>MANQESTAGPSPVAVCFAGMLALAVAMGIGRFAFTPMLPLMIQGAGLDVASGGWIAAANYAGYLVGALTASRVPMGAVRLGIVALLATALLTAAMALPGPAVLWAVLRFAAGVASAWVFVSTAVWCLGALARMHRAAWGGAVYFGVGAGIALAGLWCLAGGVAGASPAALWIQLGLLAAALMVPVVIVMRKVGEAPPPAAASAAPSPPPPGTTGLVISYGAFGFGYILPATFLPVLARSVVEDPRLFGLAWPVFGAMAAVSTLLASWFMRRASRLQVWSAAHMLMGLGVLLPSVSASGTAIALSALLVGGTFMVITMAGVQEIRARAVGDPTRWVARMTGAFALGQIAGPMVSSMLLHLPLHGMNGLNLALQAGAAALWLSGAWLWREAGFSLTRERMSHAR</sequence>
<proteinExistence type="predicted"/>
<dbReference type="InterPro" id="IPR010645">
    <property type="entry name" value="MFS_4"/>
</dbReference>
<feature type="transmembrane region" description="Helical" evidence="1">
    <location>
        <begin position="341"/>
        <end position="361"/>
    </location>
</feature>
<keyword evidence="3" id="KW-1185">Reference proteome</keyword>
<evidence type="ECO:0000313" key="3">
    <source>
        <dbReference type="Proteomes" id="UP000651050"/>
    </source>
</evidence>
<feature type="transmembrane region" description="Helical" evidence="1">
    <location>
        <begin position="249"/>
        <end position="268"/>
    </location>
</feature>
<dbReference type="AlphaFoldDB" id="A0A931H5X4"/>
<organism evidence="2 3">
    <name type="scientific">Caenimonas aquaedulcis</name>
    <dbReference type="NCBI Taxonomy" id="2793270"/>
    <lineage>
        <taxon>Bacteria</taxon>
        <taxon>Pseudomonadati</taxon>
        <taxon>Pseudomonadota</taxon>
        <taxon>Betaproteobacteria</taxon>
        <taxon>Burkholderiales</taxon>
        <taxon>Comamonadaceae</taxon>
        <taxon>Caenimonas</taxon>
    </lineage>
</organism>
<keyword evidence="1" id="KW-0812">Transmembrane</keyword>
<gene>
    <name evidence="2" type="ORF">I5803_14135</name>
</gene>